<accession>A0A8S5MP52</accession>
<evidence type="ECO:0000313" key="2">
    <source>
        <dbReference type="EMBL" id="DAD83707.1"/>
    </source>
</evidence>
<name>A0A8S5MP52_9CAUD</name>
<evidence type="ECO:0000256" key="1">
    <source>
        <dbReference type="SAM" id="MobiDB-lite"/>
    </source>
</evidence>
<feature type="compositionally biased region" description="Basic and acidic residues" evidence="1">
    <location>
        <begin position="91"/>
        <end position="101"/>
    </location>
</feature>
<feature type="region of interest" description="Disordered" evidence="1">
    <location>
        <begin position="91"/>
        <end position="112"/>
    </location>
</feature>
<protein>
    <submittedName>
        <fullName evidence="2">Uncharacterized protein</fullName>
    </submittedName>
</protein>
<dbReference type="EMBL" id="BK014940">
    <property type="protein sequence ID" value="DAD83707.1"/>
    <property type="molecule type" value="Genomic_DNA"/>
</dbReference>
<organism evidence="2">
    <name type="scientific">Myoviridae sp. ctPSW2</name>
    <dbReference type="NCBI Taxonomy" id="2826648"/>
    <lineage>
        <taxon>Viruses</taxon>
        <taxon>Duplodnaviria</taxon>
        <taxon>Heunggongvirae</taxon>
        <taxon>Uroviricota</taxon>
        <taxon>Caudoviricetes</taxon>
    </lineage>
</organism>
<proteinExistence type="predicted"/>
<reference evidence="2" key="1">
    <citation type="journal article" date="2021" name="Proc. Natl. Acad. Sci. U.S.A.">
        <title>A Catalog of Tens of Thousands of Viruses from Human Metagenomes Reveals Hidden Associations with Chronic Diseases.</title>
        <authorList>
            <person name="Tisza M.J."/>
            <person name="Buck C.B."/>
        </authorList>
    </citation>
    <scope>NUCLEOTIDE SEQUENCE</scope>
    <source>
        <strain evidence="2">CtPSW2</strain>
    </source>
</reference>
<sequence>MINVSKAFDVLEKSVMYPQRVQACEWLNAGGFPPAGEIGTALAVIPAGWLSNPPPECVVQALADAGFGLHWASHAPDAALLMLLPLEGRDDLQAERPEDGHTGGNSAPVPAR</sequence>